<comment type="caution">
    <text evidence="5">The sequence shown here is derived from an EMBL/GenBank/DDBJ whole genome shotgun (WGS) entry which is preliminary data.</text>
</comment>
<dbReference type="InterPro" id="IPR039605">
    <property type="entry name" value="AHL"/>
</dbReference>
<evidence type="ECO:0000259" key="4">
    <source>
        <dbReference type="PROSITE" id="PS51742"/>
    </source>
</evidence>
<dbReference type="PANTHER" id="PTHR31500:SF57">
    <property type="entry name" value="AT-HOOK MOTIF NUCLEAR-LOCALIZED PROTEIN 10"/>
    <property type="match status" value="1"/>
</dbReference>
<reference evidence="6" key="1">
    <citation type="journal article" date="2016" name="Nature">
        <title>The genome of the seagrass Zostera marina reveals angiosperm adaptation to the sea.</title>
        <authorList>
            <person name="Olsen J.L."/>
            <person name="Rouze P."/>
            <person name="Verhelst B."/>
            <person name="Lin Y.-C."/>
            <person name="Bayer T."/>
            <person name="Collen J."/>
            <person name="Dattolo E."/>
            <person name="De Paoli E."/>
            <person name="Dittami S."/>
            <person name="Maumus F."/>
            <person name="Michel G."/>
            <person name="Kersting A."/>
            <person name="Lauritano C."/>
            <person name="Lohaus R."/>
            <person name="Toepel M."/>
            <person name="Tonon T."/>
            <person name="Vanneste K."/>
            <person name="Amirebrahimi M."/>
            <person name="Brakel J."/>
            <person name="Bostroem C."/>
            <person name="Chovatia M."/>
            <person name="Grimwood J."/>
            <person name="Jenkins J.W."/>
            <person name="Jueterbock A."/>
            <person name="Mraz A."/>
            <person name="Stam W.T."/>
            <person name="Tice H."/>
            <person name="Bornberg-Bauer E."/>
            <person name="Green P.J."/>
            <person name="Pearson G.A."/>
            <person name="Procaccini G."/>
            <person name="Duarte C.M."/>
            <person name="Schmutz J."/>
            <person name="Reusch T.B.H."/>
            <person name="Van de Peer Y."/>
        </authorList>
    </citation>
    <scope>NUCLEOTIDE SEQUENCE [LARGE SCALE GENOMIC DNA]</scope>
    <source>
        <strain evidence="6">cv. Finnish</strain>
    </source>
</reference>
<feature type="compositionally biased region" description="Polar residues" evidence="3">
    <location>
        <begin position="151"/>
        <end position="162"/>
    </location>
</feature>
<evidence type="ECO:0000256" key="2">
    <source>
        <dbReference type="RuleBase" id="RU367031"/>
    </source>
</evidence>
<dbReference type="SMART" id="SM00384">
    <property type="entry name" value="AT_hook"/>
    <property type="match status" value="2"/>
</dbReference>
<dbReference type="PANTHER" id="PTHR31500">
    <property type="entry name" value="AT-HOOK MOTIF NUCLEAR-LOCALIZED PROTEIN 9"/>
    <property type="match status" value="1"/>
</dbReference>
<keyword evidence="2" id="KW-0805">Transcription regulation</keyword>
<dbReference type="Pfam" id="PF03479">
    <property type="entry name" value="PCC"/>
    <property type="match status" value="1"/>
</dbReference>
<dbReference type="OMA" id="HAVCIIS"/>
<gene>
    <name evidence="5" type="ORF">ZOSMA_255G00130</name>
</gene>
<accession>A0A0K9PI10</accession>
<protein>
    <recommendedName>
        <fullName evidence="2">AT-hook motif nuclear-localized protein</fullName>
    </recommendedName>
</protein>
<keyword evidence="2" id="KW-0539">Nucleus</keyword>
<feature type="compositionally biased region" description="Polar residues" evidence="3">
    <location>
        <begin position="89"/>
        <end position="108"/>
    </location>
</feature>
<feature type="region of interest" description="Disordered" evidence="3">
    <location>
        <begin position="307"/>
        <end position="346"/>
    </location>
</feature>
<dbReference type="SUPFAM" id="SSF117856">
    <property type="entry name" value="AF0104/ALDC/Ptd012-like"/>
    <property type="match status" value="1"/>
</dbReference>
<dbReference type="EMBL" id="LFYR01000879">
    <property type="protein sequence ID" value="KMZ67875.1"/>
    <property type="molecule type" value="Genomic_DNA"/>
</dbReference>
<dbReference type="GO" id="GO:0003680">
    <property type="term" value="F:minor groove of adenine-thymine-rich DNA binding"/>
    <property type="evidence" value="ECO:0007669"/>
    <property type="project" value="UniProtKB-UniRule"/>
</dbReference>
<keyword evidence="6" id="KW-1185">Reference proteome</keyword>
<comment type="subcellular location">
    <subcellularLocation>
        <location evidence="2">Nucleus</location>
    </subcellularLocation>
</comment>
<dbReference type="GO" id="GO:0005634">
    <property type="term" value="C:nucleus"/>
    <property type="evidence" value="ECO:0007669"/>
    <property type="project" value="UniProtKB-SubCell"/>
</dbReference>
<keyword evidence="2 5" id="KW-0238">DNA-binding</keyword>
<dbReference type="Gene3D" id="3.30.1330.80">
    <property type="entry name" value="Hypothetical protein, similar to alpha- acetolactate decarboxylase, domain 2"/>
    <property type="match status" value="1"/>
</dbReference>
<dbReference type="CDD" id="cd11378">
    <property type="entry name" value="DUF296"/>
    <property type="match status" value="1"/>
</dbReference>
<organism evidence="5 6">
    <name type="scientific">Zostera marina</name>
    <name type="common">Eelgrass</name>
    <dbReference type="NCBI Taxonomy" id="29655"/>
    <lineage>
        <taxon>Eukaryota</taxon>
        <taxon>Viridiplantae</taxon>
        <taxon>Streptophyta</taxon>
        <taxon>Embryophyta</taxon>
        <taxon>Tracheophyta</taxon>
        <taxon>Spermatophyta</taxon>
        <taxon>Magnoliopsida</taxon>
        <taxon>Liliopsida</taxon>
        <taxon>Zosteraceae</taxon>
        <taxon>Zostera</taxon>
    </lineage>
</organism>
<name>A0A0K9PI10_ZOSMR</name>
<evidence type="ECO:0000256" key="3">
    <source>
        <dbReference type="SAM" id="MobiDB-lite"/>
    </source>
</evidence>
<feature type="domain" description="PPC" evidence="4">
    <location>
        <begin position="160"/>
        <end position="304"/>
    </location>
</feature>
<sequence>MMAGFASDGTPIYKQIHLSASPVSPPSFQTHTHTHATAASGACAAGNDPTIPTPPRYGDLNMNVDVKIGESIKKGRGRPRKYGPDGTMSLGTSSRLSNSASAHVSQSTGAGGFNSPMDNANPVNSPSGSAFTVMKKGRGRPPGSFGKQKPNLASSPGSSRNRFQPHVVTVKAGEDVSSKIMSYLNNGPHAVCIISATGIISNVTLRRAAMSSGTITYEGHFEILTLSGSFLLTETDGGGHRSRTGGLSISLLNAEGHVLGGGVAGILTAASPVQVVMGGFNINERNKSKKPISSNTTINMLSPIPVAAMRGPTSPNSRAALSERSGALVSPLDDASQQGMPNMLWK</sequence>
<dbReference type="InterPro" id="IPR005175">
    <property type="entry name" value="PPC_dom"/>
</dbReference>
<dbReference type="STRING" id="29655.A0A0K9PI10"/>
<dbReference type="OrthoDB" id="1750003at2759"/>
<keyword evidence="2" id="KW-0804">Transcription</keyword>
<proteinExistence type="predicted"/>
<evidence type="ECO:0000313" key="6">
    <source>
        <dbReference type="Proteomes" id="UP000036987"/>
    </source>
</evidence>
<dbReference type="Proteomes" id="UP000036987">
    <property type="component" value="Unassembled WGS sequence"/>
</dbReference>
<comment type="domain">
    <text evidence="2">The PPC domain mediates interactions between AHL proteins.</text>
</comment>
<evidence type="ECO:0000313" key="5">
    <source>
        <dbReference type="EMBL" id="KMZ67875.1"/>
    </source>
</evidence>
<dbReference type="AlphaFoldDB" id="A0A0K9PI10"/>
<dbReference type="InterPro" id="IPR017956">
    <property type="entry name" value="AT_hook_DNA-bd_motif"/>
</dbReference>
<comment type="function">
    <text evidence="1 2">Transcription factor that specifically binds AT-rich DNA sequences related to the nuclear matrix attachment regions (MARs).</text>
</comment>
<evidence type="ECO:0000256" key="1">
    <source>
        <dbReference type="ARBA" id="ARBA00003687"/>
    </source>
</evidence>
<feature type="compositionally biased region" description="Polar residues" evidence="3">
    <location>
        <begin position="116"/>
        <end position="130"/>
    </location>
</feature>
<dbReference type="PROSITE" id="PS51742">
    <property type="entry name" value="PPC"/>
    <property type="match status" value="1"/>
</dbReference>
<feature type="region of interest" description="Disordered" evidence="3">
    <location>
        <begin position="69"/>
        <end position="164"/>
    </location>
</feature>